<feature type="chain" id="PRO_5046096942" evidence="1">
    <location>
        <begin position="35"/>
        <end position="489"/>
    </location>
</feature>
<name>A0ABM1BG12_LIMPO</name>
<feature type="signal peptide" evidence="1">
    <location>
        <begin position="1"/>
        <end position="34"/>
    </location>
</feature>
<dbReference type="Proteomes" id="UP000694941">
    <property type="component" value="Unplaced"/>
</dbReference>
<keyword evidence="1" id="KW-0732">Signal</keyword>
<evidence type="ECO:0000313" key="3">
    <source>
        <dbReference type="RefSeq" id="XP_013781279.1"/>
    </source>
</evidence>
<accession>A0ABM1BG12</accession>
<dbReference type="GeneID" id="106465591"/>
<dbReference type="PANTHER" id="PTHR46106">
    <property type="entry name" value="IA-2 PROTEIN TYROSINE PHOSPHATASE, ISOFORM C"/>
    <property type="match status" value="1"/>
</dbReference>
<sequence>MCERLIKFSPVNMTQMWLLLPLFMFYLEVKDVRTEGKIGCFFNLLVCDKEELCYDDNAFGRCQAGYDEGGGIYRNILTPGTLRLLEQEMKRLFNGGYRWSDDYTQCVLQNILYTEKRHLIYDPGLCSRVLKLPLPTVPLEVTQQLEHVNPEDLAYISFNPSKENTYSEYADETYIPPNDQSRYKNVYAIDGSRDSTNQASRLNRNSYQIPKDTLSGDVEEDEEFKYQKLLEYLQKVLQDVASTLQEEEGENEVSPSQKFPLAEGSFFPDLERKLIYTEGGTEWIPAEDKQKSKNFKEESRKHLTSRLGKNYFNFETKFLDKKPTFVSHFNELGEGRRNDKVWWRPLLRENQNVNIFHRQDDGKSLHDEDHGWLENLKFLEKLSYNPEVREYIQVVSYADPEESRHLVDTYRSSFREDPVIEAFERAMRYDAKKPGQHYAVHEPEPPVIGYKNNMWEPIDMNTQRFNGQISYPSIDVATSERQAFPPFAE</sequence>
<proteinExistence type="predicted"/>
<reference evidence="3" key="1">
    <citation type="submission" date="2025-08" db="UniProtKB">
        <authorList>
            <consortium name="RefSeq"/>
        </authorList>
    </citation>
    <scope>IDENTIFICATION</scope>
    <source>
        <tissue evidence="3">Muscle</tissue>
    </source>
</reference>
<protein>
    <submittedName>
        <fullName evidence="3">Uncharacterized protein LOC106465591</fullName>
    </submittedName>
</protein>
<evidence type="ECO:0000256" key="1">
    <source>
        <dbReference type="SAM" id="SignalP"/>
    </source>
</evidence>
<organism evidence="2 3">
    <name type="scientific">Limulus polyphemus</name>
    <name type="common">Atlantic horseshoe crab</name>
    <dbReference type="NCBI Taxonomy" id="6850"/>
    <lineage>
        <taxon>Eukaryota</taxon>
        <taxon>Metazoa</taxon>
        <taxon>Ecdysozoa</taxon>
        <taxon>Arthropoda</taxon>
        <taxon>Chelicerata</taxon>
        <taxon>Merostomata</taxon>
        <taxon>Xiphosura</taxon>
        <taxon>Limulidae</taxon>
        <taxon>Limulus</taxon>
    </lineage>
</organism>
<keyword evidence="2" id="KW-1185">Reference proteome</keyword>
<feature type="non-terminal residue" evidence="3">
    <location>
        <position position="489"/>
    </location>
</feature>
<gene>
    <name evidence="3" type="primary">LOC106465591</name>
</gene>
<dbReference type="RefSeq" id="XP_013781279.1">
    <property type="nucleotide sequence ID" value="XM_013925825.2"/>
</dbReference>
<dbReference type="PANTHER" id="PTHR46106:SF4">
    <property type="entry name" value="IA-2 PROTEIN TYROSINE PHOSPHATASE, ISOFORM C"/>
    <property type="match status" value="1"/>
</dbReference>
<evidence type="ECO:0000313" key="2">
    <source>
        <dbReference type="Proteomes" id="UP000694941"/>
    </source>
</evidence>
<dbReference type="InterPro" id="IPR033522">
    <property type="entry name" value="IA-2/IA-2_beta"/>
</dbReference>